<dbReference type="PANTHER" id="PTHR12592:SF0">
    <property type="entry name" value="ATP-DEPENDENT (S)-NAD(P)H-HYDRATE DEHYDRATASE"/>
    <property type="match status" value="1"/>
</dbReference>
<evidence type="ECO:0000256" key="14">
    <source>
        <dbReference type="ARBA" id="ARBA00025153"/>
    </source>
</evidence>
<reference evidence="22 23" key="1">
    <citation type="submission" date="2021-02" db="EMBL/GenBank/DDBJ databases">
        <title>Draft Genome Sequences of 5 Vibrio neptunius Strains Isolated From of Bivalve Hatcheries.</title>
        <authorList>
            <person name="Galvis F."/>
            <person name="Barja J.L."/>
            <person name="Lemos M.L."/>
            <person name="Balado M."/>
        </authorList>
    </citation>
    <scope>NUCLEOTIDE SEQUENCE [LARGE SCALE GENOMIC DNA]</scope>
    <source>
        <strain evidence="22 23">PP-145.98</strain>
    </source>
</reference>
<comment type="similarity">
    <text evidence="4 19">In the C-terminal section; belongs to the NnrD/CARKD family.</text>
</comment>
<comment type="catalytic activity">
    <reaction evidence="16 17 19">
        <text>(6S)-NADPHX + ADP = AMP + phosphate + NADPH + H(+)</text>
        <dbReference type="Rhea" id="RHEA:32235"/>
        <dbReference type="ChEBI" id="CHEBI:15378"/>
        <dbReference type="ChEBI" id="CHEBI:43474"/>
        <dbReference type="ChEBI" id="CHEBI:57783"/>
        <dbReference type="ChEBI" id="CHEBI:64076"/>
        <dbReference type="ChEBI" id="CHEBI:456215"/>
        <dbReference type="ChEBI" id="CHEBI:456216"/>
        <dbReference type="EC" id="4.2.1.136"/>
    </reaction>
</comment>
<dbReference type="SUPFAM" id="SSF53613">
    <property type="entry name" value="Ribokinase-like"/>
    <property type="match status" value="1"/>
</dbReference>
<comment type="cofactor">
    <cofactor evidence="17">
        <name>Mg(2+)</name>
        <dbReference type="ChEBI" id="CHEBI:18420"/>
    </cofactor>
</comment>
<dbReference type="InterPro" id="IPR029056">
    <property type="entry name" value="Ribokinase-like"/>
</dbReference>
<evidence type="ECO:0000256" key="11">
    <source>
        <dbReference type="ARBA" id="ARBA00023235"/>
    </source>
</evidence>
<feature type="binding site" evidence="17">
    <location>
        <begin position="405"/>
        <end position="409"/>
    </location>
    <ligand>
        <name>AMP</name>
        <dbReference type="ChEBI" id="CHEBI:456215"/>
    </ligand>
</feature>
<comment type="function">
    <text evidence="14 19">Bifunctional enzyme that catalyzes the epimerization of the S- and R-forms of NAD(P)HX and the dehydration of the S-form of NAD(P)HX at the expense of ADP, which is converted to AMP. This allows the repair of both epimers of NAD(P)HX, a damaged form of NAD(P)H that is a result of enzymatic or heat-dependent hydration.</text>
</comment>
<evidence type="ECO:0000256" key="5">
    <source>
        <dbReference type="ARBA" id="ARBA00022723"/>
    </source>
</evidence>
<dbReference type="InterPro" id="IPR030677">
    <property type="entry name" value="Nnr"/>
</dbReference>
<feature type="binding site" evidence="17">
    <location>
        <position position="322"/>
    </location>
    <ligand>
        <name>(6S)-NADPHX</name>
        <dbReference type="ChEBI" id="CHEBI:64076"/>
    </ligand>
</feature>
<evidence type="ECO:0000256" key="13">
    <source>
        <dbReference type="ARBA" id="ARBA00023268"/>
    </source>
</evidence>
<evidence type="ECO:0000256" key="9">
    <source>
        <dbReference type="ARBA" id="ARBA00022958"/>
    </source>
</evidence>
<evidence type="ECO:0000313" key="22">
    <source>
        <dbReference type="EMBL" id="MBN3579513.1"/>
    </source>
</evidence>
<evidence type="ECO:0000256" key="1">
    <source>
        <dbReference type="ARBA" id="ARBA00000013"/>
    </source>
</evidence>
<feature type="binding site" evidence="17">
    <location>
        <position position="433"/>
    </location>
    <ligand>
        <name>AMP</name>
        <dbReference type="ChEBI" id="CHEBI:456215"/>
    </ligand>
</feature>
<evidence type="ECO:0000256" key="15">
    <source>
        <dbReference type="ARBA" id="ARBA00048238"/>
    </source>
</evidence>
<keyword evidence="23" id="KW-1185">Reference proteome</keyword>
<comment type="function">
    <text evidence="18">Catalyzes the epimerization of the S- and R-forms of NAD(P)HX, a damaged form of NAD(P)H that is a result of enzymatic or heat-dependent hydration. This is a prerequisite for the S-specific NAD(P)H-hydrate dehydratase to allow the repair of both epimers of NAD(P)HX.</text>
</comment>
<dbReference type="Pfam" id="PF01256">
    <property type="entry name" value="Carb_kinase"/>
    <property type="match status" value="1"/>
</dbReference>
<comment type="caution">
    <text evidence="18">Lacks conserved residue(s) required for the propagation of feature annotation.</text>
</comment>
<dbReference type="EC" id="5.1.99.6" evidence="19"/>
<feature type="binding site" evidence="18">
    <location>
        <position position="158"/>
    </location>
    <ligand>
        <name>(6S)-NADPHX</name>
        <dbReference type="ChEBI" id="CHEBI:64076"/>
    </ligand>
</feature>
<organism evidence="22 23">
    <name type="scientific">Vibrio neptunius</name>
    <dbReference type="NCBI Taxonomy" id="170651"/>
    <lineage>
        <taxon>Bacteria</taxon>
        <taxon>Pseudomonadati</taxon>
        <taxon>Pseudomonadota</taxon>
        <taxon>Gammaproteobacteria</taxon>
        <taxon>Vibrionales</taxon>
        <taxon>Vibrionaceae</taxon>
        <taxon>Vibrio</taxon>
    </lineage>
</organism>
<sequence length="493" mass="51979">MSVPIPLYSGEQVKSGEATAAKSKSVTMYELMTRAGQSVFEVVRSQYSNCDSLLVVCGGGNNGGDGYVVGKLAIEAGIDVTLWQCIESSRLKGDALQAYLDFISVGGRTEPPSLDSVLDYTCILDALLGTGLTGSVRAEAFAIIEMLNQADVPVVSVDIPSGLCSNTGQVLGTCVQAEHTVSFIGLKQGLFTGRARDYTGKVHFAGLGVDDVFNQQNVPSSLLLNNIGDFAPVIARSRSAHKGSHGKAVIIGGNQGFGGAAILSALACQRAGAGLTALLTHPENTQPALVSCPEVMISSWLDSEASDFRLNQWCDCFAIGPGLGMDVNATKMFKAMSFSTLPKVYDADALNLLAENENYDAKRIITPHPGEASRLLKCSVQEIESDRFRAVENLYKKYGGVVVLKGAGTLIFDGKETYICNAGNPGMATGGMGDILTGIIVGLLVQGESLVNAAVRGVMIHSLAADRDAEINGERGLCARDLLPHIRHLVNGK</sequence>
<feature type="binding site" evidence="17">
    <location>
        <position position="368"/>
    </location>
    <ligand>
        <name>(6S)-NADPHX</name>
        <dbReference type="ChEBI" id="CHEBI:64076"/>
    </ligand>
</feature>
<evidence type="ECO:0000256" key="17">
    <source>
        <dbReference type="HAMAP-Rule" id="MF_01965"/>
    </source>
</evidence>
<dbReference type="Pfam" id="PF03853">
    <property type="entry name" value="YjeF_N"/>
    <property type="match status" value="1"/>
</dbReference>
<comment type="cofactor">
    <cofactor evidence="18 19">
        <name>K(+)</name>
        <dbReference type="ChEBI" id="CHEBI:29103"/>
    </cofactor>
    <text evidence="18 19">Binds 1 potassium ion per subunit.</text>
</comment>
<feature type="domain" description="YjeF C-terminal" evidence="20">
    <location>
        <begin position="225"/>
        <end position="493"/>
    </location>
</feature>
<evidence type="ECO:0000256" key="12">
    <source>
        <dbReference type="ARBA" id="ARBA00023239"/>
    </source>
</evidence>
<dbReference type="InterPro" id="IPR036652">
    <property type="entry name" value="YjeF_N_dom_sf"/>
</dbReference>
<dbReference type="Gene3D" id="3.40.1190.20">
    <property type="match status" value="1"/>
</dbReference>
<dbReference type="PROSITE" id="PS51383">
    <property type="entry name" value="YJEF_C_3"/>
    <property type="match status" value="1"/>
</dbReference>
<evidence type="ECO:0000256" key="2">
    <source>
        <dbReference type="ARBA" id="ARBA00000909"/>
    </source>
</evidence>
<dbReference type="PIRSF" id="PIRSF017184">
    <property type="entry name" value="Nnr"/>
    <property type="match status" value="1"/>
</dbReference>
<accession>A0ABS3A5C4</accession>
<keyword evidence="12 17" id="KW-0456">Lyase</keyword>
<dbReference type="CDD" id="cd01171">
    <property type="entry name" value="YXKO-related"/>
    <property type="match status" value="1"/>
</dbReference>
<evidence type="ECO:0000256" key="7">
    <source>
        <dbReference type="ARBA" id="ARBA00022840"/>
    </source>
</evidence>
<feature type="binding site" evidence="18">
    <location>
        <begin position="129"/>
        <end position="135"/>
    </location>
    <ligand>
        <name>(6S)-NADPHX</name>
        <dbReference type="ChEBI" id="CHEBI:64076"/>
    </ligand>
</feature>
<evidence type="ECO:0000256" key="16">
    <source>
        <dbReference type="ARBA" id="ARBA00049209"/>
    </source>
</evidence>
<evidence type="ECO:0000256" key="10">
    <source>
        <dbReference type="ARBA" id="ARBA00023027"/>
    </source>
</evidence>
<dbReference type="PANTHER" id="PTHR12592">
    <property type="entry name" value="ATP-DEPENDENT (S)-NAD(P)H-HYDRATE DEHYDRATASE FAMILY MEMBER"/>
    <property type="match status" value="1"/>
</dbReference>
<comment type="similarity">
    <text evidence="3 19">In the N-terminal section; belongs to the NnrE/AIBP family.</text>
</comment>
<dbReference type="HAMAP" id="MF_01965">
    <property type="entry name" value="NADHX_dehydratase"/>
    <property type="match status" value="1"/>
</dbReference>
<evidence type="ECO:0000259" key="20">
    <source>
        <dbReference type="PROSITE" id="PS51383"/>
    </source>
</evidence>
<feature type="binding site" evidence="18">
    <location>
        <position position="125"/>
    </location>
    <ligand>
        <name>K(+)</name>
        <dbReference type="ChEBI" id="CHEBI:29103"/>
    </ligand>
</feature>
<evidence type="ECO:0000256" key="18">
    <source>
        <dbReference type="HAMAP-Rule" id="MF_01966"/>
    </source>
</evidence>
<dbReference type="InterPro" id="IPR000631">
    <property type="entry name" value="CARKD"/>
</dbReference>
<feature type="domain" description="YjeF N-terminal" evidence="21">
    <location>
        <begin position="13"/>
        <end position="215"/>
    </location>
</feature>
<protein>
    <recommendedName>
        <fullName evidence="19">Bifunctional NAD(P)H-hydrate repair enzyme</fullName>
    </recommendedName>
    <alternativeName>
        <fullName evidence="19">Nicotinamide nucleotide repair protein</fullName>
    </alternativeName>
    <domain>
        <recommendedName>
            <fullName evidence="19">ADP-dependent (S)-NAD(P)H-hydrate dehydratase</fullName>
            <ecNumber evidence="19">4.2.1.136</ecNumber>
        </recommendedName>
        <alternativeName>
            <fullName evidence="19">ADP-dependent NAD(P)HX dehydratase</fullName>
        </alternativeName>
    </domain>
    <domain>
        <recommendedName>
            <fullName evidence="19">NAD(P)H-hydrate epimerase</fullName>
            <ecNumber evidence="19">5.1.99.6</ecNumber>
        </recommendedName>
    </domain>
</protein>
<dbReference type="InterPro" id="IPR004443">
    <property type="entry name" value="YjeF_N_dom"/>
</dbReference>
<dbReference type="HAMAP" id="MF_01966">
    <property type="entry name" value="NADHX_epimerase"/>
    <property type="match status" value="1"/>
</dbReference>
<keyword evidence="9 18" id="KW-0630">Potassium</keyword>
<proteinExistence type="inferred from homology"/>
<dbReference type="RefSeq" id="WP_206371485.1">
    <property type="nucleotide sequence ID" value="NZ_CAWPTM010000095.1"/>
</dbReference>
<keyword evidence="5 18" id="KW-0479">Metal-binding</keyword>
<dbReference type="SUPFAM" id="SSF64153">
    <property type="entry name" value="YjeF N-terminal domain-like"/>
    <property type="match status" value="1"/>
</dbReference>
<comment type="catalytic activity">
    <reaction evidence="15 17 19">
        <text>(6S)-NADHX + ADP = AMP + phosphate + NADH + H(+)</text>
        <dbReference type="Rhea" id="RHEA:32223"/>
        <dbReference type="ChEBI" id="CHEBI:15378"/>
        <dbReference type="ChEBI" id="CHEBI:43474"/>
        <dbReference type="ChEBI" id="CHEBI:57945"/>
        <dbReference type="ChEBI" id="CHEBI:64074"/>
        <dbReference type="ChEBI" id="CHEBI:456215"/>
        <dbReference type="ChEBI" id="CHEBI:456216"/>
        <dbReference type="EC" id="4.2.1.136"/>
    </reaction>
</comment>
<evidence type="ECO:0000259" key="21">
    <source>
        <dbReference type="PROSITE" id="PS51385"/>
    </source>
</evidence>
<evidence type="ECO:0000256" key="6">
    <source>
        <dbReference type="ARBA" id="ARBA00022741"/>
    </source>
</evidence>
<evidence type="ECO:0000256" key="3">
    <source>
        <dbReference type="ARBA" id="ARBA00006001"/>
    </source>
</evidence>
<evidence type="ECO:0000313" key="23">
    <source>
        <dbReference type="Proteomes" id="UP000779070"/>
    </source>
</evidence>
<keyword evidence="10 17" id="KW-0520">NAD</keyword>
<keyword evidence="13" id="KW-0511">Multifunctional enzyme</keyword>
<feature type="binding site" evidence="18">
    <location>
        <position position="161"/>
    </location>
    <ligand>
        <name>K(+)</name>
        <dbReference type="ChEBI" id="CHEBI:29103"/>
    </ligand>
</feature>
<dbReference type="NCBIfam" id="TIGR00197">
    <property type="entry name" value="yjeF_nterm"/>
    <property type="match status" value="1"/>
</dbReference>
<evidence type="ECO:0000256" key="19">
    <source>
        <dbReference type="PIRNR" id="PIRNR017184"/>
    </source>
</evidence>
<dbReference type="EC" id="4.2.1.136" evidence="19"/>
<comment type="similarity">
    <text evidence="17">Belongs to the NnrD/CARKD family.</text>
</comment>
<keyword evidence="6 17" id="KW-0547">Nucleotide-binding</keyword>
<evidence type="ECO:0000256" key="4">
    <source>
        <dbReference type="ARBA" id="ARBA00009524"/>
    </source>
</evidence>
<dbReference type="PROSITE" id="PS51385">
    <property type="entry name" value="YJEF_N"/>
    <property type="match status" value="1"/>
</dbReference>
<keyword evidence="11 18" id="KW-0413">Isomerase</keyword>
<feature type="binding site" evidence="18">
    <location>
        <begin position="61"/>
        <end position="65"/>
    </location>
    <ligand>
        <name>(6S)-NADPHX</name>
        <dbReference type="ChEBI" id="CHEBI:64076"/>
    </ligand>
</feature>
<dbReference type="Gene3D" id="3.40.50.10260">
    <property type="entry name" value="YjeF N-terminal domain"/>
    <property type="match status" value="1"/>
</dbReference>
<comment type="caution">
    <text evidence="22">The sequence shown here is derived from an EMBL/GenBank/DDBJ whole genome shotgun (WGS) entry which is preliminary data.</text>
</comment>
<feature type="binding site" evidence="17">
    <location>
        <position position="260"/>
    </location>
    <ligand>
        <name>(6S)-NADPHX</name>
        <dbReference type="ChEBI" id="CHEBI:64076"/>
    </ligand>
</feature>
<name>A0ABS3A5C4_9VIBR</name>
<comment type="catalytic activity">
    <reaction evidence="1 18 19">
        <text>(6R)-NADHX = (6S)-NADHX</text>
        <dbReference type="Rhea" id="RHEA:32215"/>
        <dbReference type="ChEBI" id="CHEBI:64074"/>
        <dbReference type="ChEBI" id="CHEBI:64075"/>
        <dbReference type="EC" id="5.1.99.6"/>
    </reaction>
</comment>
<keyword evidence="7 17" id="KW-0067">ATP-binding</keyword>
<comment type="similarity">
    <text evidence="18">Belongs to the NnrE/AIBP family.</text>
</comment>
<comment type="subunit">
    <text evidence="17">Homotetramer.</text>
</comment>
<dbReference type="NCBIfam" id="TIGR00196">
    <property type="entry name" value="yjeF_cterm"/>
    <property type="match status" value="1"/>
</dbReference>
<feature type="binding site" evidence="18">
    <location>
        <position position="62"/>
    </location>
    <ligand>
        <name>K(+)</name>
        <dbReference type="ChEBI" id="CHEBI:29103"/>
    </ligand>
</feature>
<dbReference type="Proteomes" id="UP000779070">
    <property type="component" value="Unassembled WGS sequence"/>
</dbReference>
<keyword evidence="8 17" id="KW-0521">NADP</keyword>
<dbReference type="EMBL" id="JAFHLB010000026">
    <property type="protein sequence ID" value="MBN3579513.1"/>
    <property type="molecule type" value="Genomic_DNA"/>
</dbReference>
<feature type="binding site" evidence="17">
    <location>
        <position position="434"/>
    </location>
    <ligand>
        <name>(6S)-NADPHX</name>
        <dbReference type="ChEBI" id="CHEBI:64076"/>
    </ligand>
</feature>
<gene>
    <name evidence="17" type="primary">nnrD</name>
    <name evidence="18" type="synonym">nnrE</name>
    <name evidence="22" type="ORF">JYA62_17790</name>
</gene>
<evidence type="ECO:0000256" key="8">
    <source>
        <dbReference type="ARBA" id="ARBA00022857"/>
    </source>
</evidence>
<comment type="function">
    <text evidence="17">Catalyzes the dehydration of the S-form of NAD(P)HX at the expense of ADP, which is converted to AMP. Together with NAD(P)HX epimerase, which catalyzes the epimerization of the S- and R-forms, the enzyme allows the repair of both epimers of NAD(P)HX, a damaged form of NAD(P)H that is a result of enzymatic or heat-dependent hydration.</text>
</comment>
<comment type="catalytic activity">
    <reaction evidence="2 18 19">
        <text>(6R)-NADPHX = (6S)-NADPHX</text>
        <dbReference type="Rhea" id="RHEA:32227"/>
        <dbReference type="ChEBI" id="CHEBI:64076"/>
        <dbReference type="ChEBI" id="CHEBI:64077"/>
        <dbReference type="EC" id="5.1.99.6"/>
    </reaction>
</comment>